<feature type="compositionally biased region" description="Polar residues" evidence="1">
    <location>
        <begin position="11"/>
        <end position="21"/>
    </location>
</feature>
<proteinExistence type="predicted"/>
<keyword evidence="3" id="KW-1185">Reference proteome</keyword>
<name>W6QDH9_PENRF</name>
<evidence type="ECO:0000313" key="2">
    <source>
        <dbReference type="EMBL" id="CDM34540.1"/>
    </source>
</evidence>
<dbReference type="Proteomes" id="UP000030686">
    <property type="component" value="Unassembled WGS sequence"/>
</dbReference>
<dbReference type="AlphaFoldDB" id="W6QDH9"/>
<reference evidence="2" key="1">
    <citation type="journal article" date="2014" name="Nat. Commun.">
        <title>Multiple recent horizontal transfers of a large genomic region in cheese making fungi.</title>
        <authorList>
            <person name="Cheeseman K."/>
            <person name="Ropars J."/>
            <person name="Renault P."/>
            <person name="Dupont J."/>
            <person name="Gouzy J."/>
            <person name="Branca A."/>
            <person name="Abraham A.L."/>
            <person name="Ceppi M."/>
            <person name="Conseiller E."/>
            <person name="Debuchy R."/>
            <person name="Malagnac F."/>
            <person name="Goarin A."/>
            <person name="Silar P."/>
            <person name="Lacoste S."/>
            <person name="Sallet E."/>
            <person name="Bensimon A."/>
            <person name="Giraud T."/>
            <person name="Brygoo Y."/>
        </authorList>
    </citation>
    <scope>NUCLEOTIDE SEQUENCE [LARGE SCALE GENOMIC DNA]</scope>
    <source>
        <strain evidence="2">FM164</strain>
    </source>
</reference>
<protein>
    <submittedName>
        <fullName evidence="2">Genomic scaffold, ProqFM164S03</fullName>
    </submittedName>
</protein>
<dbReference type="EMBL" id="HG792017">
    <property type="protein sequence ID" value="CDM34540.1"/>
    <property type="molecule type" value="Genomic_DNA"/>
</dbReference>
<feature type="region of interest" description="Disordered" evidence="1">
    <location>
        <begin position="10"/>
        <end position="30"/>
    </location>
</feature>
<accession>W6QDH9</accession>
<evidence type="ECO:0000313" key="3">
    <source>
        <dbReference type="Proteomes" id="UP000030686"/>
    </source>
</evidence>
<evidence type="ECO:0000256" key="1">
    <source>
        <dbReference type="SAM" id="MobiDB-lite"/>
    </source>
</evidence>
<sequence length="97" mass="11023">MVHVPFCLGTMKQSSSHSPWQPDSPGIPKHSRRLILKRSDTESFLAQMPTRWLRARNNALIRARWSLAKKYGVRKGNRGQLDKQATVIAQVATDNRA</sequence>
<organism evidence="2 3">
    <name type="scientific">Penicillium roqueforti (strain FM164)</name>
    <dbReference type="NCBI Taxonomy" id="1365484"/>
    <lineage>
        <taxon>Eukaryota</taxon>
        <taxon>Fungi</taxon>
        <taxon>Dikarya</taxon>
        <taxon>Ascomycota</taxon>
        <taxon>Pezizomycotina</taxon>
        <taxon>Eurotiomycetes</taxon>
        <taxon>Eurotiomycetidae</taxon>
        <taxon>Eurotiales</taxon>
        <taxon>Aspergillaceae</taxon>
        <taxon>Penicillium</taxon>
    </lineage>
</organism>
<gene>
    <name evidence="2" type="ORF">PROQFM164_S03g001264</name>
</gene>